<dbReference type="NCBIfam" id="TIGR02487">
    <property type="entry name" value="NrdD"/>
    <property type="match status" value="1"/>
</dbReference>
<dbReference type="NCBIfam" id="NF006732">
    <property type="entry name" value="PRK09263.1"/>
    <property type="match status" value="1"/>
</dbReference>
<evidence type="ECO:0000313" key="1">
    <source>
        <dbReference type="EMBL" id="XAG95903.1"/>
    </source>
</evidence>
<proteinExistence type="predicted"/>
<dbReference type="GO" id="GO:0009265">
    <property type="term" value="P:2'-deoxyribonucleotide biosynthetic process"/>
    <property type="evidence" value="ECO:0007669"/>
    <property type="project" value="TreeGrafter"/>
</dbReference>
<dbReference type="GO" id="GO:0006260">
    <property type="term" value="P:DNA replication"/>
    <property type="evidence" value="ECO:0007669"/>
    <property type="project" value="InterPro"/>
</dbReference>
<dbReference type="EMBL" id="PP579741">
    <property type="protein sequence ID" value="XAG95903.1"/>
    <property type="molecule type" value="Genomic_DNA"/>
</dbReference>
<organism evidence="1 2">
    <name type="scientific">Enterobacter phage KKP_3711</name>
    <dbReference type="NCBI Taxonomy" id="3109398"/>
    <lineage>
        <taxon>Viruses</taxon>
        <taxon>Duplodnaviria</taxon>
        <taxon>Heunggongvirae</taxon>
        <taxon>Uroviricota</taxon>
        <taxon>Caudoviricetes</taxon>
        <taxon>Demerecviridae</taxon>
        <taxon>Markadamsvirinae</taxon>
    </lineage>
</organism>
<name>A0AAX4Q482_9CAUD</name>
<dbReference type="SUPFAM" id="SSF51998">
    <property type="entry name" value="PFL-like glycyl radical enzymes"/>
    <property type="match status" value="1"/>
</dbReference>
<dbReference type="InterPro" id="IPR012833">
    <property type="entry name" value="NrdD"/>
</dbReference>
<sequence>MNEQELINNVYGILEQEADEDLLFNNANKASEQFPTQRDMIAGEVSKYIVSQEIPAGLLIAHNKGKIHIHDMDYRAQGYTNCCLVDLANMLEKGLKVGGAEIETPKSISTATAITAQIIAQVSSCQYGGTSIDRIDEVLAPYVRKSYDKHLATGLRWLKNDKKAAVYATEMTEKEVASAMQGLEYEVNTLFNSNGQQPFVTFGFGLGESWEARMVQKSILEVRMKGLGASGHTAVFPKLIFAVKEGLNKKEGDPNYDIKKLALRCTAERMYPDYVSYERVCAVTGDFKFPMGCRSFLSAIPTGETAGRNNLGVVSINLPMVAIESKERETSFFGVLDEYLELAYKAHDWAFSRLKGVRAKQAPILYMHGGFGLRLNPNDLVWDSFKGRASVSIGYIGVYEMCQALYGEGAKQVDHIEFTKQVLNYMKTFCDEKAKETELGFSLYATPSESLCNRFNNLIAEQYPEYDWLTDKGYLTNSHHLDVREKVAPNVKYDYESNFTSIANGGNISFVELPQMKKHLPALEWVIDYGLNHSHYIGVNIPIDTCQDCGFMGDSVSSDQGFICPGCGSTNIEVTKRVCGYLGSPGSRPFNPGKQAEVMGRIKHMNLKVS</sequence>
<reference evidence="1 2" key="1">
    <citation type="submission" date="2024-04" db="EMBL/GenBank/DDBJ databases">
        <authorList>
            <person name="Wojcicki M."/>
            <person name="Srednicka P."/>
            <person name="Shymialevich D."/>
            <person name="Sokolowska B."/>
        </authorList>
    </citation>
    <scope>NUCLEOTIDE SEQUENCE [LARGE SCALE GENOMIC DNA]</scope>
</reference>
<dbReference type="Gene3D" id="3.20.70.20">
    <property type="match status" value="1"/>
</dbReference>
<evidence type="ECO:0000313" key="2">
    <source>
        <dbReference type="Proteomes" id="UP001437386"/>
    </source>
</evidence>
<dbReference type="Pfam" id="PF13597">
    <property type="entry name" value="NRDD"/>
    <property type="match status" value="1"/>
</dbReference>
<dbReference type="PROSITE" id="PS00850">
    <property type="entry name" value="GLY_RADICAL_1"/>
    <property type="match status" value="1"/>
</dbReference>
<protein>
    <submittedName>
        <fullName evidence="1">Anaerobic ribonucleoside-triphosphate reductase</fullName>
        <ecNumber evidence="1">1.1.98.6</ecNumber>
    </submittedName>
</protein>
<accession>A0AAX4Q482</accession>
<dbReference type="PANTHER" id="PTHR21075:SF0">
    <property type="entry name" value="ANAEROBIC RIBONUCLEOSIDE-TRIPHOSPHATE REDUCTASE"/>
    <property type="match status" value="1"/>
</dbReference>
<dbReference type="GO" id="GO:0004748">
    <property type="term" value="F:ribonucleoside-diphosphate reductase activity, thioredoxin disulfide as acceptor"/>
    <property type="evidence" value="ECO:0007669"/>
    <property type="project" value="TreeGrafter"/>
</dbReference>
<dbReference type="PANTHER" id="PTHR21075">
    <property type="entry name" value="ANAEROBIC RIBONUCLEOSIDE-TRIPHOSPHATE REDUCTASE"/>
    <property type="match status" value="1"/>
</dbReference>
<gene>
    <name evidence="1" type="ORF">U7154_000136</name>
</gene>
<keyword evidence="2" id="KW-1185">Reference proteome</keyword>
<dbReference type="Proteomes" id="UP001437386">
    <property type="component" value="Segment"/>
</dbReference>
<dbReference type="GO" id="GO:0008998">
    <property type="term" value="F:ribonucleoside-triphosphate reductase (thioredoxin) activity"/>
    <property type="evidence" value="ECO:0007669"/>
    <property type="project" value="InterPro"/>
</dbReference>
<keyword evidence="1" id="KW-0560">Oxidoreductase</keyword>
<dbReference type="InterPro" id="IPR019777">
    <property type="entry name" value="Form_AcTrfase_GR_CS"/>
</dbReference>
<dbReference type="EC" id="1.1.98.6" evidence="1"/>